<evidence type="ECO:0000256" key="6">
    <source>
        <dbReference type="ARBA" id="ARBA00022927"/>
    </source>
</evidence>
<feature type="transmembrane region" description="Helical" evidence="12">
    <location>
        <begin position="226"/>
        <end position="252"/>
    </location>
</feature>
<dbReference type="InterPro" id="IPR001708">
    <property type="entry name" value="YidC/ALB3/OXA1/COX18"/>
</dbReference>
<dbReference type="eggNOG" id="COG0706">
    <property type="taxonomic scope" value="Bacteria"/>
</dbReference>
<organism evidence="15 16">
    <name type="scientific">Furfurilactobacillus rossiae DSM 15814</name>
    <dbReference type="NCBI Taxonomy" id="1114972"/>
    <lineage>
        <taxon>Bacteria</taxon>
        <taxon>Bacillati</taxon>
        <taxon>Bacillota</taxon>
        <taxon>Bacilli</taxon>
        <taxon>Lactobacillales</taxon>
        <taxon>Lactobacillaceae</taxon>
        <taxon>Furfurilactobacillus</taxon>
    </lineage>
</organism>
<keyword evidence="10 12" id="KW-0143">Chaperone</keyword>
<feature type="region of interest" description="Disordered" evidence="13">
    <location>
        <begin position="274"/>
        <end position="301"/>
    </location>
</feature>
<reference evidence="15 16" key="1">
    <citation type="journal article" date="2015" name="Genome Announc.">
        <title>Expanding the biotechnology potential of lactobacilli through comparative genomics of 213 strains and associated genera.</title>
        <authorList>
            <person name="Sun Z."/>
            <person name="Harris H.M."/>
            <person name="McCann A."/>
            <person name="Guo C."/>
            <person name="Argimon S."/>
            <person name="Zhang W."/>
            <person name="Yang X."/>
            <person name="Jeffery I.B."/>
            <person name="Cooney J.C."/>
            <person name="Kagawa T.F."/>
            <person name="Liu W."/>
            <person name="Song Y."/>
            <person name="Salvetti E."/>
            <person name="Wrobel A."/>
            <person name="Rasinkangas P."/>
            <person name="Parkhill J."/>
            <person name="Rea M.C."/>
            <person name="O'Sullivan O."/>
            <person name="Ritari J."/>
            <person name="Douillard F.P."/>
            <person name="Paul Ross R."/>
            <person name="Yang R."/>
            <person name="Briner A.E."/>
            <person name="Felis G.E."/>
            <person name="de Vos W.M."/>
            <person name="Barrangou R."/>
            <person name="Klaenhammer T.R."/>
            <person name="Caufield P.W."/>
            <person name="Cui Y."/>
            <person name="Zhang H."/>
            <person name="O'Toole P.W."/>
        </authorList>
    </citation>
    <scope>NUCLEOTIDE SEQUENCE [LARGE SCALE GENOMIC DNA]</scope>
    <source>
        <strain evidence="15 16">DSM 15814</strain>
    </source>
</reference>
<keyword evidence="5 12" id="KW-0732">Signal</keyword>
<evidence type="ECO:0000256" key="5">
    <source>
        <dbReference type="ARBA" id="ARBA00022729"/>
    </source>
</evidence>
<evidence type="ECO:0000313" key="16">
    <source>
        <dbReference type="Proteomes" id="UP000051999"/>
    </source>
</evidence>
<evidence type="ECO:0000256" key="4">
    <source>
        <dbReference type="ARBA" id="ARBA00022692"/>
    </source>
</evidence>
<evidence type="ECO:0000256" key="7">
    <source>
        <dbReference type="ARBA" id="ARBA00022989"/>
    </source>
</evidence>
<dbReference type="PANTHER" id="PTHR12428:SF65">
    <property type="entry name" value="CYTOCHROME C OXIDASE ASSEMBLY PROTEIN COX18, MITOCHONDRIAL"/>
    <property type="match status" value="1"/>
</dbReference>
<evidence type="ECO:0000256" key="2">
    <source>
        <dbReference type="ARBA" id="ARBA00022448"/>
    </source>
</evidence>
<evidence type="ECO:0000259" key="14">
    <source>
        <dbReference type="Pfam" id="PF02096"/>
    </source>
</evidence>
<keyword evidence="16" id="KW-1185">Reference proteome</keyword>
<keyword evidence="6 12" id="KW-0653">Protein transport</keyword>
<dbReference type="STRING" id="1114972.FD35_GL001134"/>
<dbReference type="GO" id="GO:0032977">
    <property type="term" value="F:membrane insertase activity"/>
    <property type="evidence" value="ECO:0007669"/>
    <property type="project" value="InterPro"/>
</dbReference>
<comment type="function">
    <text evidence="12">Required for the insertion and/or proper folding and/or complex formation of integral membrane proteins into the membrane. Involved in integration of membrane proteins that insert both dependently and independently of the Sec translocase complex, as well as at least some lipoproteins.</text>
</comment>
<evidence type="ECO:0000256" key="13">
    <source>
        <dbReference type="SAM" id="MobiDB-lite"/>
    </source>
</evidence>
<dbReference type="GO" id="GO:0051205">
    <property type="term" value="P:protein insertion into membrane"/>
    <property type="evidence" value="ECO:0007669"/>
    <property type="project" value="TreeGrafter"/>
</dbReference>
<dbReference type="NCBIfam" id="TIGR03592">
    <property type="entry name" value="yidC_oxa1_cterm"/>
    <property type="match status" value="1"/>
</dbReference>
<comment type="caution">
    <text evidence="15">The sequence shown here is derived from an EMBL/GenBank/DDBJ whole genome shotgun (WGS) entry which is preliminary data.</text>
</comment>
<dbReference type="CDD" id="cd20070">
    <property type="entry name" value="5TM_YidC_Alb3"/>
    <property type="match status" value="1"/>
</dbReference>
<dbReference type="Proteomes" id="UP000051999">
    <property type="component" value="Unassembled WGS sequence"/>
</dbReference>
<keyword evidence="3 12" id="KW-1003">Cell membrane</keyword>
<dbReference type="AlphaFoldDB" id="A0A0R1RKS2"/>
<dbReference type="PRINTS" id="PR00701">
    <property type="entry name" value="60KDINNERMP"/>
</dbReference>
<feature type="compositionally biased region" description="Basic residues" evidence="13">
    <location>
        <begin position="287"/>
        <end position="301"/>
    </location>
</feature>
<dbReference type="Pfam" id="PF02096">
    <property type="entry name" value="60KD_IMP"/>
    <property type="match status" value="1"/>
</dbReference>
<dbReference type="InterPro" id="IPR047196">
    <property type="entry name" value="YidC_ALB_C"/>
</dbReference>
<feature type="compositionally biased region" description="Basic and acidic residues" evidence="13">
    <location>
        <begin position="274"/>
        <end position="286"/>
    </location>
</feature>
<keyword evidence="4 12" id="KW-0812">Transmembrane</keyword>
<evidence type="ECO:0000256" key="12">
    <source>
        <dbReference type="HAMAP-Rule" id="MF_01811"/>
    </source>
</evidence>
<dbReference type="EMBL" id="AZFF01000002">
    <property type="protein sequence ID" value="KRL56841.1"/>
    <property type="molecule type" value="Genomic_DNA"/>
</dbReference>
<dbReference type="GO" id="GO:0015031">
    <property type="term" value="P:protein transport"/>
    <property type="evidence" value="ECO:0007669"/>
    <property type="project" value="UniProtKB-KW"/>
</dbReference>
<gene>
    <name evidence="12" type="primary">yidC</name>
    <name evidence="15" type="ORF">FD35_GL001134</name>
</gene>
<dbReference type="PATRIC" id="fig|1114972.6.peg.1149"/>
<dbReference type="InterPro" id="IPR023060">
    <property type="entry name" value="YidC/YidC1/YidC2_Firmicutes"/>
</dbReference>
<keyword evidence="2 12" id="KW-0813">Transport</keyword>
<accession>A0A0R1RKS2</accession>
<dbReference type="GO" id="GO:0005886">
    <property type="term" value="C:plasma membrane"/>
    <property type="evidence" value="ECO:0007669"/>
    <property type="project" value="UniProtKB-SubCell"/>
</dbReference>
<dbReference type="InterPro" id="IPR028055">
    <property type="entry name" value="YidC/Oxa/ALB_C"/>
</dbReference>
<dbReference type="PANTHER" id="PTHR12428">
    <property type="entry name" value="OXA1"/>
    <property type="match status" value="1"/>
</dbReference>
<comment type="similarity">
    <text evidence="12">Belongs to the OXA1/ALB3/YidC family. Type 2 subfamily.</text>
</comment>
<sequence>MGNIGIIKMNEVNEEKIVKSNGKRSGRKSRRRLALTMIAAASLFLAACGKKPITSSSTGFWDHTILYNLSQFIIWLSHVFGGYGMGIIMITLIIRIIILPLMIYQTRSMRRMQEIQPQLSALQKKYKSRDTATQQKLQEETRKLYAEVGYNPVSGCLPLIVQMPIIWALYQAIYRTSALKTGSFLWMQLGDRDPYFILPILAAVFTFISSWLSVKSQPESNSMNIVMVWGMPVIIFFTAVSVPTALSLYWVISNAFQAGQTLLIQNPWKINREREERETAKRDQAKAKQRAIKKARRSRRR</sequence>
<protein>
    <recommendedName>
        <fullName evidence="12">Membrane protein insertase YidC</fullName>
    </recommendedName>
    <alternativeName>
        <fullName evidence="12">Foldase YidC</fullName>
    </alternativeName>
    <alternativeName>
        <fullName evidence="12">Membrane integrase YidC</fullName>
    </alternativeName>
    <alternativeName>
        <fullName evidence="12">Membrane protein YidC</fullName>
    </alternativeName>
</protein>
<comment type="subcellular location">
    <subcellularLocation>
        <location evidence="1 12">Cell membrane</location>
        <topology evidence="1 12">Multi-pass membrane protein</topology>
    </subcellularLocation>
</comment>
<keyword evidence="8 12" id="KW-0472">Membrane</keyword>
<dbReference type="HAMAP" id="MF_01811">
    <property type="entry name" value="YidC_type2"/>
    <property type="match status" value="1"/>
</dbReference>
<feature type="domain" description="Membrane insertase YidC/Oxa/ALB C-terminal" evidence="14">
    <location>
        <begin position="83"/>
        <end position="265"/>
    </location>
</feature>
<evidence type="ECO:0000256" key="8">
    <source>
        <dbReference type="ARBA" id="ARBA00023136"/>
    </source>
</evidence>
<evidence type="ECO:0000256" key="1">
    <source>
        <dbReference type="ARBA" id="ARBA00004651"/>
    </source>
</evidence>
<feature type="transmembrane region" description="Helical" evidence="12">
    <location>
        <begin position="33"/>
        <end position="53"/>
    </location>
</feature>
<keyword evidence="9" id="KW-0564">Palmitate</keyword>
<evidence type="ECO:0000256" key="10">
    <source>
        <dbReference type="ARBA" id="ARBA00023186"/>
    </source>
</evidence>
<keyword evidence="7 12" id="KW-1133">Transmembrane helix</keyword>
<name>A0A0R1RKS2_9LACO</name>
<evidence type="ECO:0000313" key="15">
    <source>
        <dbReference type="EMBL" id="KRL56841.1"/>
    </source>
</evidence>
<keyword evidence="11" id="KW-0449">Lipoprotein</keyword>
<feature type="transmembrane region" description="Helical" evidence="12">
    <location>
        <begin position="73"/>
        <end position="103"/>
    </location>
</feature>
<evidence type="ECO:0000256" key="9">
    <source>
        <dbReference type="ARBA" id="ARBA00023139"/>
    </source>
</evidence>
<evidence type="ECO:0000256" key="3">
    <source>
        <dbReference type="ARBA" id="ARBA00022475"/>
    </source>
</evidence>
<evidence type="ECO:0000256" key="11">
    <source>
        <dbReference type="ARBA" id="ARBA00023288"/>
    </source>
</evidence>
<feature type="transmembrane region" description="Helical" evidence="12">
    <location>
        <begin position="194"/>
        <end position="214"/>
    </location>
</feature>
<proteinExistence type="inferred from homology"/>